<dbReference type="SUPFAM" id="SSF82109">
    <property type="entry name" value="MIR domain"/>
    <property type="match status" value="1"/>
</dbReference>
<name>A0A7S3UMR9_OXYMA</name>
<sequence length="276" mass="30964">MELEEIKLKDYLMQKESGNLMVNAKQMKLERSLRPAGVATTPDGKLRFGDSIMLYNYQSECFLAANPHEAITTKPDEAMACTTGPNVNPCLRNVFIIERADPADGFEGETLHYGQDFRLASLPSLKDETVYYMHSEIFSPLAESKFSRKQEVCWYSKPNGRTLWQVVFPDPKERFEANGLEVPANAAIVVMHVHTRRPLASDRIVYQNIFGTEFEVHAHNYSSLNKTQNLVSEKKGEITADYDLRRLASANIWELVARTTGEAAAEGAGPGLAETQ</sequence>
<dbReference type="InterPro" id="IPR055325">
    <property type="entry name" value="CF161"/>
</dbReference>
<gene>
    <name evidence="1" type="ORF">OMAR00292_LOCUS5466</name>
</gene>
<dbReference type="Gene3D" id="2.80.10.50">
    <property type="match status" value="1"/>
</dbReference>
<dbReference type="Pfam" id="PF24569">
    <property type="entry name" value="CFAP161"/>
    <property type="match status" value="1"/>
</dbReference>
<dbReference type="PANTHER" id="PTHR24274:SF1">
    <property type="entry name" value="CILIA- AND FLAGELLA-ASSOCIATED PROTEIN 161"/>
    <property type="match status" value="1"/>
</dbReference>
<protein>
    <submittedName>
        <fullName evidence="1">Uncharacterized protein</fullName>
    </submittedName>
</protein>
<dbReference type="GO" id="GO:0031514">
    <property type="term" value="C:motile cilium"/>
    <property type="evidence" value="ECO:0007669"/>
    <property type="project" value="TreeGrafter"/>
</dbReference>
<dbReference type="PANTHER" id="PTHR24274">
    <property type="entry name" value="CILIA- AND FLAGELLA-ASSOCIATED PROTEIN 161"/>
    <property type="match status" value="1"/>
</dbReference>
<proteinExistence type="predicted"/>
<reference evidence="1" key="1">
    <citation type="submission" date="2021-01" db="EMBL/GenBank/DDBJ databases">
        <authorList>
            <person name="Corre E."/>
            <person name="Pelletier E."/>
            <person name="Niang G."/>
            <person name="Scheremetjew M."/>
            <person name="Finn R."/>
            <person name="Kale V."/>
            <person name="Holt S."/>
            <person name="Cochrane G."/>
            <person name="Meng A."/>
            <person name="Brown T."/>
            <person name="Cohen L."/>
        </authorList>
    </citation>
    <scope>NUCLEOTIDE SEQUENCE</scope>
    <source>
        <strain evidence="1">CCMP1795</strain>
    </source>
</reference>
<dbReference type="EMBL" id="HBIT01010502">
    <property type="protein sequence ID" value="CAE0619837.1"/>
    <property type="molecule type" value="Transcribed_RNA"/>
</dbReference>
<dbReference type="AlphaFoldDB" id="A0A7S3UMR9"/>
<evidence type="ECO:0000313" key="1">
    <source>
        <dbReference type="EMBL" id="CAE0619837.1"/>
    </source>
</evidence>
<dbReference type="InterPro" id="IPR036300">
    <property type="entry name" value="MIR_dom_sf"/>
</dbReference>
<dbReference type="GO" id="GO:0060271">
    <property type="term" value="P:cilium assembly"/>
    <property type="evidence" value="ECO:0007669"/>
    <property type="project" value="TreeGrafter"/>
</dbReference>
<organism evidence="1">
    <name type="scientific">Oxyrrhis marina</name>
    <name type="common">Dinoflagellate</name>
    <dbReference type="NCBI Taxonomy" id="2969"/>
    <lineage>
        <taxon>Eukaryota</taxon>
        <taxon>Sar</taxon>
        <taxon>Alveolata</taxon>
        <taxon>Dinophyceae</taxon>
        <taxon>Oxyrrhinales</taxon>
        <taxon>Oxyrrhinaceae</taxon>
        <taxon>Oxyrrhis</taxon>
    </lineage>
</organism>
<accession>A0A7S3UMR9</accession>